<evidence type="ECO:0000313" key="3">
    <source>
        <dbReference type="Proteomes" id="UP000655225"/>
    </source>
</evidence>
<evidence type="ECO:0000259" key="1">
    <source>
        <dbReference type="Pfam" id="PF03101"/>
    </source>
</evidence>
<feature type="domain" description="FAR1" evidence="1">
    <location>
        <begin position="63"/>
        <end position="123"/>
    </location>
</feature>
<dbReference type="PANTHER" id="PTHR46328">
    <property type="entry name" value="FAR-RED IMPAIRED RESPONSIVE (FAR1) FAMILY PROTEIN-RELATED"/>
    <property type="match status" value="1"/>
</dbReference>
<comment type="caution">
    <text evidence="2">The sequence shown here is derived from an EMBL/GenBank/DDBJ whole genome shotgun (WGS) entry which is preliminary data.</text>
</comment>
<reference evidence="2 3" key="1">
    <citation type="submission" date="2020-04" db="EMBL/GenBank/DDBJ databases">
        <title>Plant Genome Project.</title>
        <authorList>
            <person name="Zhang R.-G."/>
        </authorList>
    </citation>
    <scope>NUCLEOTIDE SEQUENCE [LARGE SCALE GENOMIC DNA]</scope>
    <source>
        <strain evidence="2">YNK0</strain>
        <tissue evidence="2">Leaf</tissue>
    </source>
</reference>
<dbReference type="InterPro" id="IPR004330">
    <property type="entry name" value="FAR1_DNA_bnd_dom"/>
</dbReference>
<proteinExistence type="predicted"/>
<gene>
    <name evidence="2" type="ORF">HHK36_011820</name>
</gene>
<keyword evidence="3" id="KW-1185">Reference proteome</keyword>
<sequence length="285" mass="32152">MMEIDLGLHGDKYDMKDIRLNVDRNTMNYTDEGHDDDEGDVTFSTIEPYLEMEFNSKEEAYSFCREYAKSIGFGTSKLNSRRSRVSGEFIDAKFVCCKYGRKQRSNVEVANPRPNHKTNCKAIDANMVETKSGKAPKAIVTDQDKAMKATIAEGQSTSMSLNFDGYVLQQNMQGLLQSVHGDLHRRGEHERIIDNAPGFHIGHSIEGKLEEVILLNPTSGIMYSVKGQESKRPLKLHIIALSEAIAAKWMSHSYYLNKIAVDMDPQTAEQTDRLIAAIAEFIKRH</sequence>
<dbReference type="Proteomes" id="UP000655225">
    <property type="component" value="Unassembled WGS sequence"/>
</dbReference>
<dbReference type="Pfam" id="PF03101">
    <property type="entry name" value="FAR1"/>
    <property type="match status" value="1"/>
</dbReference>
<protein>
    <recommendedName>
        <fullName evidence="1">FAR1 domain-containing protein</fullName>
    </recommendedName>
</protein>
<accession>A0A834ZH37</accession>
<name>A0A834ZH37_TETSI</name>
<dbReference type="PANTHER" id="PTHR46328:SF27">
    <property type="entry name" value="OS12G0287500 PROTEIN"/>
    <property type="match status" value="1"/>
</dbReference>
<dbReference type="OrthoDB" id="688325at2759"/>
<evidence type="ECO:0000313" key="2">
    <source>
        <dbReference type="EMBL" id="KAF8403716.1"/>
    </source>
</evidence>
<organism evidence="2 3">
    <name type="scientific">Tetracentron sinense</name>
    <name type="common">Spur-leaf</name>
    <dbReference type="NCBI Taxonomy" id="13715"/>
    <lineage>
        <taxon>Eukaryota</taxon>
        <taxon>Viridiplantae</taxon>
        <taxon>Streptophyta</taxon>
        <taxon>Embryophyta</taxon>
        <taxon>Tracheophyta</taxon>
        <taxon>Spermatophyta</taxon>
        <taxon>Magnoliopsida</taxon>
        <taxon>Trochodendrales</taxon>
        <taxon>Trochodendraceae</taxon>
        <taxon>Tetracentron</taxon>
    </lineage>
</organism>
<dbReference type="EMBL" id="JABCRI010000007">
    <property type="protein sequence ID" value="KAF8403716.1"/>
    <property type="molecule type" value="Genomic_DNA"/>
</dbReference>
<dbReference type="AlphaFoldDB" id="A0A834ZH37"/>